<dbReference type="AlphaFoldDB" id="A0A1W1CAK2"/>
<reference evidence="1" key="1">
    <citation type="submission" date="2016-10" db="EMBL/GenBank/DDBJ databases">
        <authorList>
            <person name="de Groot N.N."/>
        </authorList>
    </citation>
    <scope>NUCLEOTIDE SEQUENCE</scope>
</reference>
<sequence length="342" mass="36316">MFKKMVITFLLGMTLIISGCGSSDGEGESALETQQLLDNGEFTAVISKLEGSANSTSDYLSLAAAYMGKAGFSLSSIIGIVVSSAESGEDSTFASFIENSKETSNIGSLADLKIAVGYYEKVVSKNCTDVNATFSGAEEDLCLYIGLSKVSQTAVAIGYITDNVDVLNDKNASDPKLTASLCAIQYSLDGNTSVSPLCTFSAEQNLTFVQSTKTYASIDVTVDGNVTFEYLISGQTNPRSTVLTSGFCTLDSFATRVGEINDITYYVCPVDETNTTDETTSVSILVDALNDGVDSVGAVVSDDVQADIDQFKQEIIDTRTDGDTSSTISIEDILKYLEDNNK</sequence>
<evidence type="ECO:0008006" key="2">
    <source>
        <dbReference type="Google" id="ProtNLM"/>
    </source>
</evidence>
<evidence type="ECO:0000313" key="1">
    <source>
        <dbReference type="EMBL" id="SFV62789.1"/>
    </source>
</evidence>
<organism evidence="1">
    <name type="scientific">hydrothermal vent metagenome</name>
    <dbReference type="NCBI Taxonomy" id="652676"/>
    <lineage>
        <taxon>unclassified sequences</taxon>
        <taxon>metagenomes</taxon>
        <taxon>ecological metagenomes</taxon>
    </lineage>
</organism>
<gene>
    <name evidence="1" type="ORF">MNB_SM-4-1812</name>
</gene>
<dbReference type="EMBL" id="FPHF01000067">
    <property type="protein sequence ID" value="SFV62789.1"/>
    <property type="molecule type" value="Genomic_DNA"/>
</dbReference>
<accession>A0A1W1CAK2</accession>
<name>A0A1W1CAK2_9ZZZZ</name>
<dbReference type="PROSITE" id="PS51257">
    <property type="entry name" value="PROKAR_LIPOPROTEIN"/>
    <property type="match status" value="1"/>
</dbReference>
<protein>
    <recommendedName>
        <fullName evidence="2">Lipoprotein</fullName>
    </recommendedName>
</protein>
<proteinExistence type="predicted"/>